<name>A0A8S1JAL6_9CHLO</name>
<evidence type="ECO:0000313" key="3">
    <source>
        <dbReference type="Proteomes" id="UP000708148"/>
    </source>
</evidence>
<feature type="non-terminal residue" evidence="2">
    <location>
        <position position="1"/>
    </location>
</feature>
<sequence length="98" mass="10023">IIIHIGDGEDCASNGGLPCSVGGSGASGDQGSERSAGSGNGRPREGIQKYLEAVEARQRVLEISSSRAAVFTLTMNAADDGLARQLACANGGAWFRLD</sequence>
<protein>
    <submittedName>
        <fullName evidence="2">Uncharacterized protein</fullName>
    </submittedName>
</protein>
<organism evidence="2 3">
    <name type="scientific">Ostreobium quekettii</name>
    <dbReference type="NCBI Taxonomy" id="121088"/>
    <lineage>
        <taxon>Eukaryota</taxon>
        <taxon>Viridiplantae</taxon>
        <taxon>Chlorophyta</taxon>
        <taxon>core chlorophytes</taxon>
        <taxon>Ulvophyceae</taxon>
        <taxon>TCBD clade</taxon>
        <taxon>Bryopsidales</taxon>
        <taxon>Ostreobineae</taxon>
        <taxon>Ostreobiaceae</taxon>
        <taxon>Ostreobium</taxon>
    </lineage>
</organism>
<dbReference type="EMBL" id="CAJHUC010002628">
    <property type="protein sequence ID" value="CAD7704091.1"/>
    <property type="molecule type" value="Genomic_DNA"/>
</dbReference>
<feature type="region of interest" description="Disordered" evidence="1">
    <location>
        <begin position="22"/>
        <end position="46"/>
    </location>
</feature>
<proteinExistence type="predicted"/>
<evidence type="ECO:0000256" key="1">
    <source>
        <dbReference type="SAM" id="MobiDB-lite"/>
    </source>
</evidence>
<comment type="caution">
    <text evidence="2">The sequence shown here is derived from an EMBL/GenBank/DDBJ whole genome shotgun (WGS) entry which is preliminary data.</text>
</comment>
<keyword evidence="3" id="KW-1185">Reference proteome</keyword>
<evidence type="ECO:0000313" key="2">
    <source>
        <dbReference type="EMBL" id="CAD7704091.1"/>
    </source>
</evidence>
<dbReference type="Proteomes" id="UP000708148">
    <property type="component" value="Unassembled WGS sequence"/>
</dbReference>
<dbReference type="OrthoDB" id="10054666at2759"/>
<feature type="non-terminal residue" evidence="2">
    <location>
        <position position="98"/>
    </location>
</feature>
<dbReference type="AlphaFoldDB" id="A0A8S1JAL6"/>
<reference evidence="2" key="1">
    <citation type="submission" date="2020-12" db="EMBL/GenBank/DDBJ databases">
        <authorList>
            <person name="Iha C."/>
        </authorList>
    </citation>
    <scope>NUCLEOTIDE SEQUENCE</scope>
</reference>
<accession>A0A8S1JAL6</accession>
<gene>
    <name evidence="2" type="ORF">OSTQU699_LOCUS9448</name>
</gene>